<feature type="compositionally biased region" description="Polar residues" evidence="1">
    <location>
        <begin position="602"/>
        <end position="612"/>
    </location>
</feature>
<feature type="compositionally biased region" description="Polar residues" evidence="1">
    <location>
        <begin position="2413"/>
        <end position="2430"/>
    </location>
</feature>
<feature type="region of interest" description="Disordered" evidence="1">
    <location>
        <begin position="206"/>
        <end position="301"/>
    </location>
</feature>
<feature type="region of interest" description="Disordered" evidence="1">
    <location>
        <begin position="17"/>
        <end position="96"/>
    </location>
</feature>
<feature type="compositionally biased region" description="Polar residues" evidence="1">
    <location>
        <begin position="347"/>
        <end position="359"/>
    </location>
</feature>
<feature type="compositionally biased region" description="Polar residues" evidence="1">
    <location>
        <begin position="394"/>
        <end position="418"/>
    </location>
</feature>
<feature type="region of interest" description="Disordered" evidence="1">
    <location>
        <begin position="1860"/>
        <end position="1889"/>
    </location>
</feature>
<feature type="region of interest" description="Disordered" evidence="1">
    <location>
        <begin position="2160"/>
        <end position="2206"/>
    </location>
</feature>
<feature type="compositionally biased region" description="Basic and acidic residues" evidence="1">
    <location>
        <begin position="2264"/>
        <end position="2275"/>
    </location>
</feature>
<keyword evidence="2" id="KW-0812">Transmembrane</keyword>
<dbReference type="OrthoDB" id="10687131at2759"/>
<feature type="region of interest" description="Disordered" evidence="1">
    <location>
        <begin position="1598"/>
        <end position="1628"/>
    </location>
</feature>
<feature type="region of interest" description="Disordered" evidence="1">
    <location>
        <begin position="377"/>
        <end position="437"/>
    </location>
</feature>
<feature type="region of interest" description="Disordered" evidence="1">
    <location>
        <begin position="2382"/>
        <end position="2430"/>
    </location>
</feature>
<feature type="compositionally biased region" description="Polar residues" evidence="1">
    <location>
        <begin position="2189"/>
        <end position="2200"/>
    </location>
</feature>
<feature type="compositionally biased region" description="Low complexity" evidence="1">
    <location>
        <begin position="1749"/>
        <end position="1758"/>
    </location>
</feature>
<feature type="region of interest" description="Disordered" evidence="1">
    <location>
        <begin position="846"/>
        <end position="868"/>
    </location>
</feature>
<feature type="compositionally biased region" description="Polar residues" evidence="1">
    <location>
        <begin position="847"/>
        <end position="862"/>
    </location>
</feature>
<gene>
    <name evidence="3" type="ORF">LOTGIDRAFT_174150</name>
</gene>
<keyword evidence="2" id="KW-1133">Transmembrane helix</keyword>
<evidence type="ECO:0000256" key="2">
    <source>
        <dbReference type="SAM" id="Phobius"/>
    </source>
</evidence>
<feature type="region of interest" description="Disordered" evidence="1">
    <location>
        <begin position="1072"/>
        <end position="1091"/>
    </location>
</feature>
<sequence length="2927" mass="323295">MFVLFYFRESSVESQVSDISQISSASTSRLQTKHGMKGTKGSSKTTSNTKKIAKSKAEVKGTEVNNPRESSVESQASDISHVSSVSTSQLPTRPRIAGVAVSHKTTSKTVKTTKVTSKTKTGKLEERNLRFCQMQIYNLFFVSKIISYIQKNISDETGSINFHFFPRESSVESQASDISHISSVSTSRLPARQGNLKITATKTRTTVQSEETFTRESSVESQASDISHISSASSSRLPTRPSTKTIKTTAKSVSNQGTTSTGKSTLKPSAGREITSKNVASKTLTTKSKTGSLEPTKTTSQVRSKIAVAATKVIAVKKFESNLKASKEKKKTTVNLKPQLKTKSDKMGNQSDSLTKSGSDSDTVVIFNSNLEHLSIVKPDNSTDNSDGKPVRTSDISVSLDNGSVNGIPSNSDIGNVTSKHDVLNNNKKSKSDALNNSVTPIKDKVIKSDSSKTILSKRSSSSSNSSVTSNSPSNNDITLASETKRNYSRKLDNKSTRVNQNYQSCEITDTVLNENMIEQHNENYQSGLNPNSDRNFKTSRDNLSKNKTQIKMGQTLCNSELSDNNLNASDECLLENSENDSSVQNKTMEKFKSDTLKKSKVATSGSKSLSISPGVHTKKSKVQKKDEWKHQLKLTQNTKSDSSGTSGSIQHERTSSDIDNLGFETKLDHVHEGEDNQTTERGLDKHQSLKNIAVDGKSRSGLPAECSDFIKTDLNSEKEYQVLNPGFSSESENVRQVKISEFKSDTNQTDLWRENIDFKSGTSDESLCEHQADLSSSSQVSSSKQFIKTSPNSVVSTNMNENGDENETVSNVKSSPQFQGSTLKHLKSNQENLDTSCLVKPATVEGKQTSGTNHHSNQSDNLYFHSDHLTDSQNSGLKAVADARSKFRSKVECERNLTPYLQNENRELERGNCESVEKNSVSNLEKYDFQTVKSILDVTILSCENSTKSDETLEFNTENKHLELGISDIVSSDDILADKLFITDQPKSQDERNLYTSDQNRHRIEIKYDKLDEIFNSDDKKLVQREATSAEQGLKELGQVPLESCTSRFNEPCTSRFNEVNYNISTKTDNFQQGRLTDSNNQSESHIDNSIDFSDSCYDKHTERLSVDLNAQPGAAHLENVVKPETSLKSDWSVEDKTTSLTERNVDKKDNFFINTVIQTLPNTQEPFDEGRTTDNLCSPQINYSKPANVFKDIKNNLNLTLNDSLTKGESCEGSVSHSIGLVNSDVKGEKDSGDSSFKSCEDIKESANQIGNSSFESVESFKDCVQSLTASRDQSAENFYDSFSEIGINSHSEVEFSENCNEDIYDSRSHNEVKEQTVPEDKNIKLHEDCQNKLHYTLYQRDTKLHKHVENSGETVSRHFDVKKSELCDLVSRENVHDGIRTAGTVSPDHVNFVTQTENQHKVSCENNYSELTSVKLGEAETHKTFLPTFIPTNDTNRHLHNHSVEIQDVISDSPLLNCGSESQLLLADDQNKVCESKVLSVKETKPTIHSENYNSDNNGHVTLISKYGASNNSLDRSFEDSEEISTSSEVDHFSNVCTSFSPTMTTSREDLNSQAREAAQSLIGSFLHSGARCSSAKMVDQSTLDMLNGVQSGESVFSDNGANSRSQLRCQNSESVSNINNSNNQTKSSILSAKEKFFQTEQGNNVNNGKTVSISKSKVQEKISKMDESTSIQPQINNVFCVNSSKTSLNSSKTSEKISKLVVRDSKSILTVSYCDTHISSHIKDTIRVTQAPAEELKNAEETKSEILSQSSSSSRSHKETKTSSRFYIKDGKIVSPDGKVLPISADEVFGKLNKEVEFNDKNPSLHDKAECDLNMSDISKLTNTNNTDKLQNSSLISSLQSPTDLSTSGENKKQFLPCNDEGISEETNLNDSVTSEKTVEEGQSLSDTNSNYLAIKITSGKSSPRAASNWNRVKAQLPKFESSKMSNNRNGSTANLNSPEVNERIVQLRQSAEKFAQARCSSPPLENRFRRVAKEVMVKSNLKKDMTQMSSAGNVNLHKTEANVMLDSKSKTVKTKTPERLIPKTPSLVKSKSTGSDYKRVVQKQSDKNLLDKKSAVVRPISPLACEVNNTFKSTTLPRTLVNKSTGQIKSKPTVIVKQKMGPGPFPVGDKSCDNLTTLPSEAVETSVNPTMVLSDYDNLPKPVGNVPIEVHVVSKSQIPSDSKSTNLQTHPEINVQPSDKYEVETTSISANGSRKPSQEEVEIITDFPSDISTPSEESIGNDQLCNVELKITEEDLQSSESDSRNQSFENEPDESLIFSEEKLSSEDKSFGMEPAHKIVTEKVTDGEKTLEVNCVNQGISEVALQQKKSAEDKKVAASESIAKASLDAPELSEKVNVQPRDETPQSEDDPEIKMARVNRFKATKALWKKTVTQVINSGKPPEVSESKVEAAVDTKSNTSPGKDKVQSLRKNLSSKLTTPVSESPLTSPLANRKYQWVKGEGGIWKKEYLDVPREGSSSPSICGSPMRARSISPSPINVWLPTTSTLDHQTVICENLLKDTSCDNGTKQTGAPEIVLSTEESNLDISAVINDQEPTLKYETISKISANLPSREPVQSYQQKMVEFDKTVNKKPGEIFTHDSPQSLMNDKNQIHGKVGNKNMEFKQKIAHLESSFNSNKIKEPEILYSSMTRTASDQNSTEKLESCDHEMQDKIKNSGSKIISGSVKTGFEIQDGIDNGVEIHSSKISKEISPEKCVVADMQIPVHQVSVTSEAPRSDNNETSDPVTLKTDFNEILEREKVASRQNEWQGTEEEILPSPIVYMSAGTTNNHNTDDSNLLSPQKAHPESAIFMSKSPDKQLSSSLLCDLFSPSGVVVPRRLKKQGKSKNLKLLTEGAVRCPSLVLEESYSDEELLDKQNGKCSIVLETDFSSYEPVENVRSSPQRSLREADMKFQQGKCFLFNVLTLPVIMLVVLEKIIYIVDFL</sequence>
<dbReference type="GeneID" id="20242641"/>
<feature type="region of interest" description="Disordered" evidence="1">
    <location>
        <begin position="802"/>
        <end position="823"/>
    </location>
</feature>
<feature type="compositionally biased region" description="Polar residues" evidence="1">
    <location>
        <begin position="2160"/>
        <end position="2182"/>
    </location>
</feature>
<feature type="compositionally biased region" description="Polar residues" evidence="1">
    <location>
        <begin position="236"/>
        <end position="267"/>
    </location>
</feature>
<name>V4A3X8_LOTGI</name>
<feature type="region of interest" description="Disordered" evidence="1">
    <location>
        <begin position="450"/>
        <end position="498"/>
    </location>
</feature>
<feature type="compositionally biased region" description="Basic and acidic residues" evidence="1">
    <location>
        <begin position="2387"/>
        <end position="2397"/>
    </location>
</feature>
<feature type="compositionally biased region" description="Polar residues" evidence="1">
    <location>
        <begin position="1869"/>
        <end position="1889"/>
    </location>
</feature>
<keyword evidence="4" id="KW-1185">Reference proteome</keyword>
<feature type="compositionally biased region" description="Low complexity" evidence="1">
    <location>
        <begin position="17"/>
        <end position="28"/>
    </location>
</feature>
<evidence type="ECO:0000313" key="4">
    <source>
        <dbReference type="Proteomes" id="UP000030746"/>
    </source>
</evidence>
<keyword evidence="2" id="KW-0472">Membrane</keyword>
<feature type="region of interest" description="Disordered" evidence="1">
    <location>
        <begin position="325"/>
        <end position="359"/>
    </location>
</feature>
<feature type="compositionally biased region" description="Low complexity" evidence="1">
    <location>
        <begin position="1615"/>
        <end position="1628"/>
    </location>
</feature>
<organism evidence="3 4">
    <name type="scientific">Lottia gigantea</name>
    <name type="common">Giant owl limpet</name>
    <dbReference type="NCBI Taxonomy" id="225164"/>
    <lineage>
        <taxon>Eukaryota</taxon>
        <taxon>Metazoa</taxon>
        <taxon>Spiralia</taxon>
        <taxon>Lophotrochozoa</taxon>
        <taxon>Mollusca</taxon>
        <taxon>Gastropoda</taxon>
        <taxon>Patellogastropoda</taxon>
        <taxon>Lottioidea</taxon>
        <taxon>Lottiidae</taxon>
        <taxon>Lottia</taxon>
    </lineage>
</organism>
<feature type="compositionally biased region" description="Basic and acidic residues" evidence="1">
    <location>
        <begin position="483"/>
        <end position="496"/>
    </location>
</feature>
<dbReference type="KEGG" id="lgi:LOTGIDRAFT_174150"/>
<protein>
    <submittedName>
        <fullName evidence="3">Uncharacterized protein</fullName>
    </submittedName>
</protein>
<dbReference type="Proteomes" id="UP000030746">
    <property type="component" value="Unassembled WGS sequence"/>
</dbReference>
<feature type="transmembrane region" description="Helical" evidence="2">
    <location>
        <begin position="2902"/>
        <end position="2924"/>
    </location>
</feature>
<feature type="compositionally biased region" description="Low complexity" evidence="1">
    <location>
        <begin position="221"/>
        <end position="235"/>
    </location>
</feature>
<accession>V4A3X8</accession>
<feature type="compositionally biased region" description="Basic and acidic residues" evidence="1">
    <location>
        <begin position="588"/>
        <end position="598"/>
    </location>
</feature>
<feature type="compositionally biased region" description="Polar residues" evidence="1">
    <location>
        <begin position="1598"/>
        <end position="1614"/>
    </location>
</feature>
<dbReference type="HOGENOM" id="CLU_226377_0_0_1"/>
<feature type="compositionally biased region" description="Polar residues" evidence="1">
    <location>
        <begin position="63"/>
        <end position="73"/>
    </location>
</feature>
<feature type="region of interest" description="Disordered" evidence="1">
    <location>
        <begin position="2331"/>
        <end position="2355"/>
    </location>
</feature>
<feature type="region of interest" description="Disordered" evidence="1">
    <location>
        <begin position="578"/>
        <end position="662"/>
    </location>
</feature>
<feature type="compositionally biased region" description="Polar residues" evidence="1">
    <location>
        <begin position="809"/>
        <end position="823"/>
    </location>
</feature>
<dbReference type="RefSeq" id="XP_009050724.1">
    <property type="nucleotide sequence ID" value="XM_009052476.1"/>
</dbReference>
<feature type="compositionally biased region" description="Low complexity" evidence="1">
    <location>
        <begin position="452"/>
        <end position="476"/>
    </location>
</feature>
<dbReference type="CTD" id="20242641"/>
<evidence type="ECO:0000313" key="3">
    <source>
        <dbReference type="EMBL" id="ESO98613.1"/>
    </source>
</evidence>
<feature type="region of interest" description="Disordered" evidence="1">
    <location>
        <begin position="2240"/>
        <end position="2275"/>
    </location>
</feature>
<feature type="region of interest" description="Disordered" evidence="1">
    <location>
        <begin position="1740"/>
        <end position="1767"/>
    </location>
</feature>
<dbReference type="EMBL" id="KB201236">
    <property type="protein sequence ID" value="ESO98613.1"/>
    <property type="molecule type" value="Genomic_DNA"/>
</dbReference>
<feature type="compositionally biased region" description="Low complexity" evidence="1">
    <location>
        <begin position="39"/>
        <end position="50"/>
    </location>
</feature>
<evidence type="ECO:0000256" key="1">
    <source>
        <dbReference type="SAM" id="MobiDB-lite"/>
    </source>
</evidence>
<feature type="compositionally biased region" description="Low complexity" evidence="1">
    <location>
        <begin position="74"/>
        <end position="88"/>
    </location>
</feature>
<dbReference type="OMA" id="TRKYDET"/>
<feature type="compositionally biased region" description="Polar residues" evidence="1">
    <location>
        <begin position="634"/>
        <end position="650"/>
    </location>
</feature>
<feature type="compositionally biased region" description="Polar residues" evidence="1">
    <location>
        <begin position="2243"/>
        <end position="2254"/>
    </location>
</feature>
<proteinExistence type="predicted"/>
<feature type="compositionally biased region" description="Polar residues" evidence="1">
    <location>
        <begin position="1072"/>
        <end position="1085"/>
    </location>
</feature>
<feature type="compositionally biased region" description="Low complexity" evidence="1">
    <location>
        <begin position="281"/>
        <end position="293"/>
    </location>
</feature>
<reference evidence="3 4" key="1">
    <citation type="journal article" date="2013" name="Nature">
        <title>Insights into bilaterian evolution from three spiralian genomes.</title>
        <authorList>
            <person name="Simakov O."/>
            <person name="Marletaz F."/>
            <person name="Cho S.J."/>
            <person name="Edsinger-Gonzales E."/>
            <person name="Havlak P."/>
            <person name="Hellsten U."/>
            <person name="Kuo D.H."/>
            <person name="Larsson T."/>
            <person name="Lv J."/>
            <person name="Arendt D."/>
            <person name="Savage R."/>
            <person name="Osoegawa K."/>
            <person name="de Jong P."/>
            <person name="Grimwood J."/>
            <person name="Chapman J.A."/>
            <person name="Shapiro H."/>
            <person name="Aerts A."/>
            <person name="Otillar R.P."/>
            <person name="Terry A.Y."/>
            <person name="Boore J.L."/>
            <person name="Grigoriev I.V."/>
            <person name="Lindberg D.R."/>
            <person name="Seaver E.C."/>
            <person name="Weisblat D.A."/>
            <person name="Putnam N.H."/>
            <person name="Rokhsar D.S."/>
        </authorList>
    </citation>
    <scope>NUCLEOTIDE SEQUENCE [LARGE SCALE GENOMIC DNA]</scope>
</reference>